<dbReference type="Gene3D" id="1.25.40.10">
    <property type="entry name" value="Tetratricopeptide repeat domain"/>
    <property type="match status" value="1"/>
</dbReference>
<dbReference type="Pfam" id="PF00535">
    <property type="entry name" value="Glycos_transf_2"/>
    <property type="match status" value="1"/>
</dbReference>
<sequence length="362" mass="41979">MVTISLCMIVKNEERVLGRCLESVQGIADEIVIVDTGSTDRTKEIAASYTDRIYPFDWIDDFSAARNESFRYATQQYVLWLDADDLLQASDREKFKALKRQLDPAVDAVCMDYYLAFDPHGRPTAAVKRNRLVKRSRQFRWHDPVHEQLAVDGNVIYADIAVSHAREHANSDRNLRIFEGLLAKGGKLSARQSLHYAMELAANGRYEDAIAIFERRIDDPAAYFEQKLDACDRMAHCYRELGRKEKELQALFRTFHYDVPRADYACRIAYFFQENGDYEKAVHWYRLALRLEKPAHRLYGINHAAWTWIPHLQLAVCYGKLGLPEQAYEHNEIVLSYDPEDPNLLSNKRLLEDILNGNKRGR</sequence>
<dbReference type="InterPro" id="IPR019734">
    <property type="entry name" value="TPR_rpt"/>
</dbReference>
<dbReference type="InterPro" id="IPR029044">
    <property type="entry name" value="Nucleotide-diphossugar_trans"/>
</dbReference>
<dbReference type="AlphaFoldDB" id="A0A927CNR0"/>
<dbReference type="PANTHER" id="PTHR43630">
    <property type="entry name" value="POLY-BETA-1,6-N-ACETYL-D-GLUCOSAMINE SYNTHASE"/>
    <property type="match status" value="1"/>
</dbReference>
<dbReference type="SUPFAM" id="SSF53448">
    <property type="entry name" value="Nucleotide-diphospho-sugar transferases"/>
    <property type="match status" value="1"/>
</dbReference>
<reference evidence="2" key="1">
    <citation type="submission" date="2020-09" db="EMBL/GenBank/DDBJ databases">
        <title>A novel bacterium of genus Paenibacillus, isolated from South China Sea.</title>
        <authorList>
            <person name="Huang H."/>
            <person name="Mo K."/>
            <person name="Hu Y."/>
        </authorList>
    </citation>
    <scope>NUCLEOTIDE SEQUENCE</scope>
    <source>
        <strain evidence="2">IB182493</strain>
    </source>
</reference>
<dbReference type="SMART" id="SM00028">
    <property type="entry name" value="TPR"/>
    <property type="match status" value="2"/>
</dbReference>
<dbReference type="EMBL" id="JACXIY010000017">
    <property type="protein sequence ID" value="MBD2869963.1"/>
    <property type="molecule type" value="Genomic_DNA"/>
</dbReference>
<comment type="caution">
    <text evidence="2">The sequence shown here is derived from an EMBL/GenBank/DDBJ whole genome shotgun (WGS) entry which is preliminary data.</text>
</comment>
<evidence type="ECO:0000259" key="1">
    <source>
        <dbReference type="Pfam" id="PF00535"/>
    </source>
</evidence>
<feature type="domain" description="Glycosyltransferase 2-like" evidence="1">
    <location>
        <begin position="5"/>
        <end position="126"/>
    </location>
</feature>
<accession>A0A927CNR0</accession>
<organism evidence="2 3">
    <name type="scientific">Paenibacillus arenilitoris</name>
    <dbReference type="NCBI Taxonomy" id="2772299"/>
    <lineage>
        <taxon>Bacteria</taxon>
        <taxon>Bacillati</taxon>
        <taxon>Bacillota</taxon>
        <taxon>Bacilli</taxon>
        <taxon>Bacillales</taxon>
        <taxon>Paenibacillaceae</taxon>
        <taxon>Paenibacillus</taxon>
    </lineage>
</organism>
<gene>
    <name evidence="2" type="ORF">IDH41_15335</name>
</gene>
<dbReference type="Proteomes" id="UP000632125">
    <property type="component" value="Unassembled WGS sequence"/>
</dbReference>
<evidence type="ECO:0000313" key="2">
    <source>
        <dbReference type="EMBL" id="MBD2869963.1"/>
    </source>
</evidence>
<dbReference type="Gene3D" id="3.90.550.10">
    <property type="entry name" value="Spore Coat Polysaccharide Biosynthesis Protein SpsA, Chain A"/>
    <property type="match status" value="1"/>
</dbReference>
<proteinExistence type="predicted"/>
<dbReference type="SUPFAM" id="SSF48452">
    <property type="entry name" value="TPR-like"/>
    <property type="match status" value="1"/>
</dbReference>
<dbReference type="RefSeq" id="WP_190862496.1">
    <property type="nucleotide sequence ID" value="NZ_JACXIY010000017.1"/>
</dbReference>
<protein>
    <submittedName>
        <fullName evidence="2">Glycosyltransferase</fullName>
    </submittedName>
</protein>
<dbReference type="CDD" id="cd02511">
    <property type="entry name" value="Beta4Glucosyltransferase"/>
    <property type="match status" value="1"/>
</dbReference>
<keyword evidence="3" id="KW-1185">Reference proteome</keyword>
<dbReference type="InterPro" id="IPR001173">
    <property type="entry name" value="Glyco_trans_2-like"/>
</dbReference>
<dbReference type="InterPro" id="IPR011990">
    <property type="entry name" value="TPR-like_helical_dom_sf"/>
</dbReference>
<dbReference type="PANTHER" id="PTHR43630:SF2">
    <property type="entry name" value="GLYCOSYLTRANSFERASE"/>
    <property type="match status" value="1"/>
</dbReference>
<dbReference type="Pfam" id="PF13181">
    <property type="entry name" value="TPR_8"/>
    <property type="match status" value="1"/>
</dbReference>
<evidence type="ECO:0000313" key="3">
    <source>
        <dbReference type="Proteomes" id="UP000632125"/>
    </source>
</evidence>
<name>A0A927CNR0_9BACL</name>